<evidence type="ECO:0000259" key="2">
    <source>
        <dbReference type="Pfam" id="PF09718"/>
    </source>
</evidence>
<organism evidence="3 4">
    <name type="scientific">Pseudomonas rhodesiae</name>
    <dbReference type="NCBI Taxonomy" id="76760"/>
    <lineage>
        <taxon>Bacteria</taxon>
        <taxon>Pseudomonadati</taxon>
        <taxon>Pseudomonadota</taxon>
        <taxon>Gammaproteobacteria</taxon>
        <taxon>Pseudomonadales</taxon>
        <taxon>Pseudomonadaceae</taxon>
        <taxon>Pseudomonas</taxon>
    </lineage>
</organism>
<feature type="domain" description="Bacteriophage tail tape measure C-terminal" evidence="2">
    <location>
        <begin position="615"/>
        <end position="698"/>
    </location>
</feature>
<evidence type="ECO:0000313" key="3">
    <source>
        <dbReference type="EMBL" id="MBI6625303.1"/>
    </source>
</evidence>
<evidence type="ECO:0000256" key="1">
    <source>
        <dbReference type="SAM" id="MobiDB-lite"/>
    </source>
</evidence>
<accession>A0A8I1E5M6</accession>
<protein>
    <submittedName>
        <fullName evidence="3">Tail tape measure protein</fullName>
    </submittedName>
</protein>
<comment type="caution">
    <text evidence="3">The sequence shown here is derived from an EMBL/GenBank/DDBJ whole genome shotgun (WGS) entry which is preliminary data.</text>
</comment>
<sequence>MADTDVHGMLVRIEATTQQLRSELNRADNAVGNASKKIDGNLGVVDRAFNRMGLSAEQAGKLAGTAVASLVTGAAAAGAASLAMLKQTAEATAETQRWAKSLGMNTRSLQEWQYAAERAGLSGDNMADIFKDIGDKIGDVLITNGGEAVDALNKLGLSAKALATLTPDQQLLAIAKGLESVGTQAEKINILESLGNDLSRMLPLLDNNAEGFRKLAKQAGDYGIAMDQKQIDALVKTYDLLKDMEDQAKGLKNEFAAGLASVDISPLQDSMDSLHAIVTDPEFQQGMTDLAAMVLKITGAAAQGIARLPADVQSLINQYQVLKASAFGSDKDRHLAGVAKQQELVDNLAAYNNASGPLGKIATDPSLYVGDALLNKDWKAAQREAEAKLDQYKRYTKQMGWDDGKSETPETPATVLPATSITGLLGKNGPDKAAEAAQKALDNAFKTTEEGYKRQIALINTTGDKQKDATEVMKLSFELQEGKLGNLSEARKKELMGLAAELDKLKEIQKANEDALKLTAFKNAQALATQTTKDGFDQELAGVGMGDKARDRMRADLAMRQKYAADVANLEEQHNTGQIGDSLYAKETAVLKREYDKRLQDQQNFYAATYEQQANWMNGVNEAWANYADAARDYSAQAADLTNTALQQGTSGLGTFFSDVASGAEDAGDALGDMVGNFAKSMLNALSDMAAQWLIYQGVQLLVGKTTQAGAATTLGANAAAMSLQAGLNAYASTAAIPIIGPAAAPAAMATALTVTGPLAQAVGMTALSGMAHDGIDSVPEDGSWFLQKGERVTTAQTSAKLDAMLSRIDNSLGGAQPYAQIGAGSLESVGNGRAAMVDSGGASSAPTGGPVQIVYSPQVTVQAQPGMSDQDARRQGEAMEAGQEAQFRRFLQREMGQNGLLWRR</sequence>
<feature type="region of interest" description="Disordered" evidence="1">
    <location>
        <begin position="865"/>
        <end position="884"/>
    </location>
</feature>
<dbReference type="RefSeq" id="WP_198712408.1">
    <property type="nucleotide sequence ID" value="NZ_JAEILH010000025.1"/>
</dbReference>
<dbReference type="Proteomes" id="UP000645865">
    <property type="component" value="Unassembled WGS sequence"/>
</dbReference>
<dbReference type="InterPro" id="IPR006431">
    <property type="entry name" value="Phage_tape_meas_C"/>
</dbReference>
<reference evidence="3" key="1">
    <citation type="submission" date="2020-12" db="EMBL/GenBank/DDBJ databases">
        <title>Comparative genomic insights into the epidemiology and virulence of plant pathogenic Pseudomonads from Turkey.</title>
        <authorList>
            <person name="Dillon M."/>
            <person name="Ruiz-Bedoya T."/>
            <person name="Bendalovic-Torma C."/>
            <person name="Guttman K.M."/>
            <person name="Kwak H."/>
            <person name="Middleton M.A."/>
            <person name="Wang P.W."/>
            <person name="Horuz S."/>
            <person name="Aysan Y."/>
            <person name="Guttman D.S."/>
        </authorList>
    </citation>
    <scope>NUCLEOTIDE SEQUENCE</scope>
    <source>
        <strain evidence="3">S5_IA_3a</strain>
    </source>
</reference>
<dbReference type="AlphaFoldDB" id="A0A8I1E5M6"/>
<dbReference type="EMBL" id="JAEILH010000025">
    <property type="protein sequence ID" value="MBI6625303.1"/>
    <property type="molecule type" value="Genomic_DNA"/>
</dbReference>
<evidence type="ECO:0000313" key="4">
    <source>
        <dbReference type="Proteomes" id="UP000645865"/>
    </source>
</evidence>
<gene>
    <name evidence="3" type="ORF">YA0853_16770</name>
</gene>
<dbReference type="Pfam" id="PF09718">
    <property type="entry name" value="Tape_meas_lam_C"/>
    <property type="match status" value="1"/>
</dbReference>
<name>A0A8I1E5M6_9PSED</name>
<proteinExistence type="predicted"/>